<dbReference type="InterPro" id="IPR000160">
    <property type="entry name" value="GGDEF_dom"/>
</dbReference>
<dbReference type="InterPro" id="IPR050469">
    <property type="entry name" value="Diguanylate_Cyclase"/>
</dbReference>
<comment type="catalytic activity">
    <reaction evidence="2">
        <text>2 GTP = 3',3'-c-di-GMP + 2 diphosphate</text>
        <dbReference type="Rhea" id="RHEA:24898"/>
        <dbReference type="ChEBI" id="CHEBI:33019"/>
        <dbReference type="ChEBI" id="CHEBI:37565"/>
        <dbReference type="ChEBI" id="CHEBI:58805"/>
        <dbReference type="EC" id="2.7.7.65"/>
    </reaction>
</comment>
<dbReference type="CDD" id="cd01949">
    <property type="entry name" value="GGDEF"/>
    <property type="match status" value="1"/>
</dbReference>
<feature type="transmembrane region" description="Helical" evidence="4">
    <location>
        <begin position="149"/>
        <end position="170"/>
    </location>
</feature>
<protein>
    <recommendedName>
        <fullName evidence="1">diguanylate cyclase</fullName>
        <ecNumber evidence="1">2.7.7.65</ecNumber>
    </recommendedName>
</protein>
<dbReference type="Pfam" id="PF00990">
    <property type="entry name" value="GGDEF"/>
    <property type="match status" value="1"/>
</dbReference>
<sequence>MTEKILALANPMLCTVFALAFFILWWRERSVKWIAIIAATYFTRAIGFFVFHFTGDPNGVGSIVMMHLFYSASAITVVWGVCERNGQKADLGIYTLIAAGGMAMMIAASYGVEYNARLYAANASYGLILALGTQTAARKVEKDFLDKTILFLLGMGAFQFFFRPLMAIMVEGAMTAEQYRETPFYAVMVVWLALASLLMAMAFLIAALTDQMKTVRENSERDALTGLKMRGPFEQAAVAMLYKAKEEGVPVSVIVADIDHFKQVNDIWGHQVGDNAIASFGKLLQGAIRPTDIVGRIGGEEFCLLVWNCPIDPTKSLAERIRARFADLRITGISDDVRISASFGVAGWDRKEGYGKLFARADAALYAAKKSGRNRVVSEGWDADEDTEVALGEQERKIASFRQLESGPESEPQGPRAASA</sequence>
<gene>
    <name evidence="6" type="ORF">GRI68_02790</name>
</gene>
<evidence type="ECO:0000256" key="2">
    <source>
        <dbReference type="ARBA" id="ARBA00034247"/>
    </source>
</evidence>
<dbReference type="SMART" id="SM00267">
    <property type="entry name" value="GGDEF"/>
    <property type="match status" value="1"/>
</dbReference>
<evidence type="ECO:0000256" key="4">
    <source>
        <dbReference type="SAM" id="Phobius"/>
    </source>
</evidence>
<dbReference type="Gene3D" id="3.30.70.270">
    <property type="match status" value="1"/>
</dbReference>
<keyword evidence="4" id="KW-0812">Transmembrane</keyword>
<dbReference type="InterPro" id="IPR043128">
    <property type="entry name" value="Rev_trsase/Diguanyl_cyclase"/>
</dbReference>
<dbReference type="GO" id="GO:0052621">
    <property type="term" value="F:diguanylate cyclase activity"/>
    <property type="evidence" value="ECO:0007669"/>
    <property type="project" value="UniProtKB-EC"/>
</dbReference>
<dbReference type="PROSITE" id="PS50887">
    <property type="entry name" value="GGDEF"/>
    <property type="match status" value="1"/>
</dbReference>
<dbReference type="PANTHER" id="PTHR45138">
    <property type="entry name" value="REGULATORY COMPONENTS OF SENSORY TRANSDUCTION SYSTEM"/>
    <property type="match status" value="1"/>
</dbReference>
<evidence type="ECO:0000313" key="7">
    <source>
        <dbReference type="Proteomes" id="UP000429229"/>
    </source>
</evidence>
<feature type="transmembrane region" description="Helical" evidence="4">
    <location>
        <begin position="59"/>
        <end position="79"/>
    </location>
</feature>
<keyword evidence="4" id="KW-1133">Transmembrane helix</keyword>
<accession>A0A6I4U013</accession>
<feature type="transmembrane region" description="Helical" evidence="4">
    <location>
        <begin position="118"/>
        <end position="137"/>
    </location>
</feature>
<feature type="domain" description="GGDEF" evidence="5">
    <location>
        <begin position="249"/>
        <end position="381"/>
    </location>
</feature>
<evidence type="ECO:0000256" key="3">
    <source>
        <dbReference type="SAM" id="MobiDB-lite"/>
    </source>
</evidence>
<dbReference type="AlphaFoldDB" id="A0A6I4U013"/>
<dbReference type="EC" id="2.7.7.65" evidence="1"/>
<dbReference type="RefSeq" id="WP_160615684.1">
    <property type="nucleotide sequence ID" value="NZ_WTYR01000001.1"/>
</dbReference>
<dbReference type="SUPFAM" id="SSF55073">
    <property type="entry name" value="Nucleotide cyclase"/>
    <property type="match status" value="1"/>
</dbReference>
<feature type="transmembrane region" description="Helical" evidence="4">
    <location>
        <begin position="6"/>
        <end position="26"/>
    </location>
</feature>
<reference evidence="6 7" key="1">
    <citation type="submission" date="2019-12" db="EMBL/GenBank/DDBJ databases">
        <title>Genomic-based taxomic classification of the family Erythrobacteraceae.</title>
        <authorList>
            <person name="Xu L."/>
        </authorList>
    </citation>
    <scope>NUCLEOTIDE SEQUENCE [LARGE SCALE GENOMIC DNA]</scope>
    <source>
        <strain evidence="6 7">LMG 29519</strain>
    </source>
</reference>
<dbReference type="GO" id="GO:0043709">
    <property type="term" value="P:cell adhesion involved in single-species biofilm formation"/>
    <property type="evidence" value="ECO:0007669"/>
    <property type="project" value="TreeGrafter"/>
</dbReference>
<dbReference type="GO" id="GO:0005886">
    <property type="term" value="C:plasma membrane"/>
    <property type="evidence" value="ECO:0007669"/>
    <property type="project" value="TreeGrafter"/>
</dbReference>
<dbReference type="EMBL" id="WTYR01000001">
    <property type="protein sequence ID" value="MXP09106.1"/>
    <property type="molecule type" value="Genomic_DNA"/>
</dbReference>
<dbReference type="PANTHER" id="PTHR45138:SF9">
    <property type="entry name" value="DIGUANYLATE CYCLASE DGCM-RELATED"/>
    <property type="match status" value="1"/>
</dbReference>
<organism evidence="6 7">
    <name type="scientific">Alteriqipengyuania halimionae</name>
    <dbReference type="NCBI Taxonomy" id="1926630"/>
    <lineage>
        <taxon>Bacteria</taxon>
        <taxon>Pseudomonadati</taxon>
        <taxon>Pseudomonadota</taxon>
        <taxon>Alphaproteobacteria</taxon>
        <taxon>Sphingomonadales</taxon>
        <taxon>Erythrobacteraceae</taxon>
        <taxon>Alteriqipengyuania</taxon>
    </lineage>
</organism>
<feature type="transmembrane region" description="Helical" evidence="4">
    <location>
        <begin position="182"/>
        <end position="208"/>
    </location>
</feature>
<dbReference type="GO" id="GO:1902201">
    <property type="term" value="P:negative regulation of bacterial-type flagellum-dependent cell motility"/>
    <property type="evidence" value="ECO:0007669"/>
    <property type="project" value="TreeGrafter"/>
</dbReference>
<proteinExistence type="predicted"/>
<feature type="region of interest" description="Disordered" evidence="3">
    <location>
        <begin position="400"/>
        <end position="420"/>
    </location>
</feature>
<dbReference type="NCBIfam" id="TIGR00254">
    <property type="entry name" value="GGDEF"/>
    <property type="match status" value="1"/>
</dbReference>
<feature type="transmembrane region" description="Helical" evidence="4">
    <location>
        <begin position="91"/>
        <end position="112"/>
    </location>
</feature>
<dbReference type="Proteomes" id="UP000429229">
    <property type="component" value="Unassembled WGS sequence"/>
</dbReference>
<dbReference type="OrthoDB" id="384661at2"/>
<comment type="caution">
    <text evidence="6">The sequence shown here is derived from an EMBL/GenBank/DDBJ whole genome shotgun (WGS) entry which is preliminary data.</text>
</comment>
<keyword evidence="4" id="KW-0472">Membrane</keyword>
<evidence type="ECO:0000256" key="1">
    <source>
        <dbReference type="ARBA" id="ARBA00012528"/>
    </source>
</evidence>
<name>A0A6I4U013_9SPHN</name>
<feature type="transmembrane region" description="Helical" evidence="4">
    <location>
        <begin position="33"/>
        <end position="53"/>
    </location>
</feature>
<keyword evidence="7" id="KW-1185">Reference proteome</keyword>
<dbReference type="InterPro" id="IPR029787">
    <property type="entry name" value="Nucleotide_cyclase"/>
</dbReference>
<dbReference type="FunFam" id="3.30.70.270:FF:000001">
    <property type="entry name" value="Diguanylate cyclase domain protein"/>
    <property type="match status" value="1"/>
</dbReference>
<evidence type="ECO:0000313" key="6">
    <source>
        <dbReference type="EMBL" id="MXP09106.1"/>
    </source>
</evidence>
<evidence type="ECO:0000259" key="5">
    <source>
        <dbReference type="PROSITE" id="PS50887"/>
    </source>
</evidence>